<keyword evidence="6 7" id="KW-0472">Membrane</keyword>
<keyword evidence="2 7" id="KW-0813">Transport</keyword>
<feature type="transmembrane region" description="Helical" evidence="7">
    <location>
        <begin position="80"/>
        <end position="102"/>
    </location>
</feature>
<dbReference type="EMBL" id="SLUN01000042">
    <property type="protein sequence ID" value="TCL58345.1"/>
    <property type="molecule type" value="Genomic_DNA"/>
</dbReference>
<evidence type="ECO:0000256" key="2">
    <source>
        <dbReference type="ARBA" id="ARBA00022448"/>
    </source>
</evidence>
<feature type="domain" description="ABC transmembrane type-1" evidence="8">
    <location>
        <begin position="77"/>
        <end position="291"/>
    </location>
</feature>
<reference evidence="9 10" key="1">
    <citation type="submission" date="2019-03" db="EMBL/GenBank/DDBJ databases">
        <title>Genomic Encyclopedia of Type Strains, Phase IV (KMG-IV): sequencing the most valuable type-strain genomes for metagenomic binning, comparative biology and taxonomic classification.</title>
        <authorList>
            <person name="Goeker M."/>
        </authorList>
    </citation>
    <scope>NUCLEOTIDE SEQUENCE [LARGE SCALE GENOMIC DNA]</scope>
    <source>
        <strain evidence="9 10">LX-B</strain>
    </source>
</reference>
<accession>A0A4R1QZC1</accession>
<dbReference type="CDD" id="cd06261">
    <property type="entry name" value="TM_PBP2"/>
    <property type="match status" value="1"/>
</dbReference>
<sequence length="299" mass="33228">MIHWSKTIPRNDWKGYLLIAPAVLGMLVVALYPLLNGLSLGFLNYNLLNMGGAAFGKFIGLGNYQAIFQDEIFHKALWNTLVWTVSNLGLQLGIGILTALVLNKKLFFRPFFRLMILIPWVMPSVVAALTWRFLYDTKIGIVNLVLVRTGLIPEAQAWLGNIATALPAVILESVWKGMPFCMIMVLAALQGIPEELYEAARIDGAGKLQVFRSITLPMVRSTIAITSILTTIWTINNFNAVWLMTQGGPLNSTEILFTYAYRKAFMHYDFGLSSAISTIIFGIIAALTTVYVKMAKEEG</sequence>
<comment type="caution">
    <text evidence="9">The sequence shown here is derived from an EMBL/GenBank/DDBJ whole genome shotgun (WGS) entry which is preliminary data.</text>
</comment>
<dbReference type="Pfam" id="PF00528">
    <property type="entry name" value="BPD_transp_1"/>
    <property type="match status" value="1"/>
</dbReference>
<evidence type="ECO:0000313" key="10">
    <source>
        <dbReference type="Proteomes" id="UP000295008"/>
    </source>
</evidence>
<dbReference type="InterPro" id="IPR000515">
    <property type="entry name" value="MetI-like"/>
</dbReference>
<dbReference type="GO" id="GO:0055085">
    <property type="term" value="P:transmembrane transport"/>
    <property type="evidence" value="ECO:0007669"/>
    <property type="project" value="InterPro"/>
</dbReference>
<evidence type="ECO:0000256" key="5">
    <source>
        <dbReference type="ARBA" id="ARBA00022989"/>
    </source>
</evidence>
<dbReference type="GO" id="GO:0005886">
    <property type="term" value="C:plasma membrane"/>
    <property type="evidence" value="ECO:0007669"/>
    <property type="project" value="UniProtKB-SubCell"/>
</dbReference>
<feature type="transmembrane region" description="Helical" evidence="7">
    <location>
        <begin position="270"/>
        <end position="292"/>
    </location>
</feature>
<comment type="subcellular location">
    <subcellularLocation>
        <location evidence="1 7">Cell membrane</location>
        <topology evidence="1 7">Multi-pass membrane protein</topology>
    </subcellularLocation>
</comment>
<dbReference type="RefSeq" id="WP_132016864.1">
    <property type="nucleotide sequence ID" value="NZ_SLUN01000042.1"/>
</dbReference>
<dbReference type="SUPFAM" id="SSF161098">
    <property type="entry name" value="MetI-like"/>
    <property type="match status" value="1"/>
</dbReference>
<dbReference type="PANTHER" id="PTHR30193">
    <property type="entry name" value="ABC TRANSPORTER PERMEASE PROTEIN"/>
    <property type="match status" value="1"/>
</dbReference>
<dbReference type="PANTHER" id="PTHR30193:SF37">
    <property type="entry name" value="INNER MEMBRANE ABC TRANSPORTER PERMEASE PROTEIN YCJO"/>
    <property type="match status" value="1"/>
</dbReference>
<evidence type="ECO:0000259" key="8">
    <source>
        <dbReference type="PROSITE" id="PS50928"/>
    </source>
</evidence>
<feature type="transmembrane region" description="Helical" evidence="7">
    <location>
        <begin position="114"/>
        <end position="135"/>
    </location>
</feature>
<keyword evidence="4 7" id="KW-0812">Transmembrane</keyword>
<evidence type="ECO:0000313" key="9">
    <source>
        <dbReference type="EMBL" id="TCL58345.1"/>
    </source>
</evidence>
<evidence type="ECO:0000256" key="3">
    <source>
        <dbReference type="ARBA" id="ARBA00022475"/>
    </source>
</evidence>
<organism evidence="9 10">
    <name type="scientific">Hydrogenispora ethanolica</name>
    <dbReference type="NCBI Taxonomy" id="1082276"/>
    <lineage>
        <taxon>Bacteria</taxon>
        <taxon>Bacillati</taxon>
        <taxon>Bacillota</taxon>
        <taxon>Hydrogenispora</taxon>
    </lineage>
</organism>
<evidence type="ECO:0000256" key="1">
    <source>
        <dbReference type="ARBA" id="ARBA00004651"/>
    </source>
</evidence>
<dbReference type="AlphaFoldDB" id="A0A4R1QZC1"/>
<keyword evidence="5 7" id="KW-1133">Transmembrane helix</keyword>
<evidence type="ECO:0000256" key="7">
    <source>
        <dbReference type="RuleBase" id="RU363032"/>
    </source>
</evidence>
<comment type="similarity">
    <text evidence="7">Belongs to the binding-protein-dependent transport system permease family.</text>
</comment>
<dbReference type="PROSITE" id="PS50928">
    <property type="entry name" value="ABC_TM1"/>
    <property type="match status" value="1"/>
</dbReference>
<dbReference type="InterPro" id="IPR035906">
    <property type="entry name" value="MetI-like_sf"/>
</dbReference>
<evidence type="ECO:0000256" key="6">
    <source>
        <dbReference type="ARBA" id="ARBA00023136"/>
    </source>
</evidence>
<keyword evidence="3" id="KW-1003">Cell membrane</keyword>
<dbReference type="OrthoDB" id="9761387at2"/>
<proteinExistence type="inferred from homology"/>
<evidence type="ECO:0000256" key="4">
    <source>
        <dbReference type="ARBA" id="ARBA00022692"/>
    </source>
</evidence>
<name>A0A4R1QZC1_HYDET</name>
<dbReference type="Gene3D" id="1.10.3720.10">
    <property type="entry name" value="MetI-like"/>
    <property type="match status" value="1"/>
</dbReference>
<protein>
    <submittedName>
        <fullName evidence="9">Carbohydrate ABC transporter membrane protein 1 (CUT1 family)</fullName>
    </submittedName>
</protein>
<dbReference type="InterPro" id="IPR051393">
    <property type="entry name" value="ABC_transporter_permease"/>
</dbReference>
<keyword evidence="10" id="KW-1185">Reference proteome</keyword>
<gene>
    <name evidence="9" type="ORF">EDC14_104238</name>
</gene>
<dbReference type="Proteomes" id="UP000295008">
    <property type="component" value="Unassembled WGS sequence"/>
</dbReference>
<feature type="transmembrane region" description="Helical" evidence="7">
    <location>
        <begin position="47"/>
        <end position="68"/>
    </location>
</feature>
<feature type="transmembrane region" description="Helical" evidence="7">
    <location>
        <begin position="15"/>
        <end position="35"/>
    </location>
</feature>